<dbReference type="Proteomes" id="UP001164539">
    <property type="component" value="Chromosome 3"/>
</dbReference>
<evidence type="ECO:0000313" key="1">
    <source>
        <dbReference type="EMBL" id="KAJ4723192.1"/>
    </source>
</evidence>
<organism evidence="1 2">
    <name type="scientific">Melia azedarach</name>
    <name type="common">Chinaberry tree</name>
    <dbReference type="NCBI Taxonomy" id="155640"/>
    <lineage>
        <taxon>Eukaryota</taxon>
        <taxon>Viridiplantae</taxon>
        <taxon>Streptophyta</taxon>
        <taxon>Embryophyta</taxon>
        <taxon>Tracheophyta</taxon>
        <taxon>Spermatophyta</taxon>
        <taxon>Magnoliopsida</taxon>
        <taxon>eudicotyledons</taxon>
        <taxon>Gunneridae</taxon>
        <taxon>Pentapetalae</taxon>
        <taxon>rosids</taxon>
        <taxon>malvids</taxon>
        <taxon>Sapindales</taxon>
        <taxon>Meliaceae</taxon>
        <taxon>Melia</taxon>
    </lineage>
</organism>
<accession>A0ACC1YIF0</accession>
<comment type="caution">
    <text evidence="1">The sequence shown here is derived from an EMBL/GenBank/DDBJ whole genome shotgun (WGS) entry which is preliminary data.</text>
</comment>
<name>A0ACC1YIF0_MELAZ</name>
<protein>
    <submittedName>
        <fullName evidence="1">Beta-galactosidase</fullName>
    </submittedName>
</protein>
<gene>
    <name evidence="1" type="ORF">OWV82_006591</name>
</gene>
<proteinExistence type="predicted"/>
<evidence type="ECO:0000313" key="2">
    <source>
        <dbReference type="Proteomes" id="UP001164539"/>
    </source>
</evidence>
<keyword evidence="2" id="KW-1185">Reference proteome</keyword>
<reference evidence="1 2" key="1">
    <citation type="journal article" date="2023" name="Science">
        <title>Complex scaffold remodeling in plant triterpene biosynthesis.</title>
        <authorList>
            <person name="De La Pena R."/>
            <person name="Hodgson H."/>
            <person name="Liu J.C."/>
            <person name="Stephenson M.J."/>
            <person name="Martin A.C."/>
            <person name="Owen C."/>
            <person name="Harkess A."/>
            <person name="Leebens-Mack J."/>
            <person name="Jimenez L.E."/>
            <person name="Osbourn A."/>
            <person name="Sattely E.S."/>
        </authorList>
    </citation>
    <scope>NUCLEOTIDE SEQUENCE [LARGE SCALE GENOMIC DNA]</scope>
    <source>
        <strain evidence="2">cv. JPN11</strain>
        <tissue evidence="1">Leaf</tissue>
    </source>
</reference>
<dbReference type="EMBL" id="CM051396">
    <property type="protein sequence ID" value="KAJ4723192.1"/>
    <property type="molecule type" value="Genomic_DNA"/>
</dbReference>
<sequence length="899" mass="101181">MWRTKMLWKNRAFLLCVSVFLMVQFSCISASPFFKPFNVSYDHRAMIIDGNRRMLISAGIHYPRATPEMWPDLIAKSKEGGADVIQTYVFWNAHEPVRGMYNFEGQNDIVKFVKLAGSYGLYLHLRIGPYVCAEWNFGGFPVWLRDIPGIEFRTDNAPFKEEMQRFVKKIVDLMREEMLFSWQGGPIIMLQIENEYGNMESSYGQKGKDYVKWAASMALGLGAGVPWVMCKQTDAPESIIDACNGYYCDGYKPNSYNKPTLWTENWDGWYTTWGGRLPHRPAEDLAFAVARFFQRGGSFMNYYMYFGGTNFGRTSGGPFYVTSYDYDAPIDEYGLLSEPKWGHLKDLHAAIKLCEPALVAADAPQYIKLGPNQEAHVYRGNVLSDGPNSTRCGSQSSCSAFLANIDERKAATVTFFGKSYILLPWSVSILPDCRNTVFNTAKVSAQTSIKPLESSLRPSPNIYVPQQSMLGSKLSLFSKSWMTVKEPIGVWSEKNFTVQGMLEHLNVTKDNSDYLWHVTRIYVSEDDISFWEENKVSPTVTIDSMRDVLRVFVNGELTGSVVGHWVKVVQPVQFQAGYNDLILLSQTVGLQNYGAFLEKDGAGFRGQVKLTGFKNGDIDLSKLSWTYQVGLKGEFQRIYSIEESEKAEWTDLRLDAIPSTFTWYKTYFDAPNGADPVALDLGSMGKGQAWVNGHHIGRYWTLVAPKGGCQNKCDYRGAYHSDKCTTNCGEPTQTWYHVPRSWLQESNNLLVIFEETGGNPFEISVKLHSTPTVCSQVSESHYPPLWKWSNSDFVDGKISLNKTTPEMRLRCEHGHRISSIEFASYGTPQGDCQKYSRGNCHAPKSLSVVSEACQGKNSCSIEISNAVFGGDPCRGIVKTLAVEARCTPSLNIHTGFTQI</sequence>